<evidence type="ECO:0000313" key="2">
    <source>
        <dbReference type="EMBL" id="KKO04693.1"/>
    </source>
</evidence>
<comment type="caution">
    <text evidence="2">The sequence shown here is derived from an EMBL/GenBank/DDBJ whole genome shotgun (WGS) entry which is preliminary data.</text>
</comment>
<dbReference type="AlphaFoldDB" id="A0A0F9VXD1"/>
<dbReference type="InterPro" id="IPR041705">
    <property type="entry name" value="PIN_Sll0205"/>
</dbReference>
<protein>
    <recommendedName>
        <fullName evidence="1">PIN domain-containing protein</fullName>
    </recommendedName>
</protein>
<dbReference type="EMBL" id="LAZR01000022">
    <property type="protein sequence ID" value="KKO04693.1"/>
    <property type="molecule type" value="Genomic_DNA"/>
</dbReference>
<dbReference type="InterPro" id="IPR052919">
    <property type="entry name" value="TA_system_RNase"/>
</dbReference>
<accession>A0A0F9VXD1</accession>
<dbReference type="PANTHER" id="PTHR36173">
    <property type="entry name" value="RIBONUCLEASE VAPC16-RELATED"/>
    <property type="match status" value="1"/>
</dbReference>
<dbReference type="Pfam" id="PF01850">
    <property type="entry name" value="PIN"/>
    <property type="match status" value="1"/>
</dbReference>
<dbReference type="CDD" id="cd09872">
    <property type="entry name" value="PIN_Sll0205-like"/>
    <property type="match status" value="1"/>
</dbReference>
<dbReference type="InterPro" id="IPR002716">
    <property type="entry name" value="PIN_dom"/>
</dbReference>
<sequence length="128" mass="14321">MRLLLDTHTLAWWLLDHPRLSATIRNLLKDTDNAVFVSAVSALEAATKFRLGKWPEVGPMATAFDEVMRDQDLPIILIAARHAARAGLMDGAHRDPFDRILAAQAEIEDLVLATNDPRFTDFGTKTVW</sequence>
<dbReference type="InterPro" id="IPR029060">
    <property type="entry name" value="PIN-like_dom_sf"/>
</dbReference>
<evidence type="ECO:0000259" key="1">
    <source>
        <dbReference type="Pfam" id="PF01850"/>
    </source>
</evidence>
<dbReference type="SUPFAM" id="SSF88723">
    <property type="entry name" value="PIN domain-like"/>
    <property type="match status" value="1"/>
</dbReference>
<organism evidence="2">
    <name type="scientific">marine sediment metagenome</name>
    <dbReference type="NCBI Taxonomy" id="412755"/>
    <lineage>
        <taxon>unclassified sequences</taxon>
        <taxon>metagenomes</taxon>
        <taxon>ecological metagenomes</taxon>
    </lineage>
</organism>
<name>A0A0F9VXD1_9ZZZZ</name>
<dbReference type="Gene3D" id="3.40.50.1010">
    <property type="entry name" value="5'-nuclease"/>
    <property type="match status" value="1"/>
</dbReference>
<gene>
    <name evidence="2" type="ORF">LCGC14_0085220</name>
</gene>
<feature type="domain" description="PIN" evidence="1">
    <location>
        <begin position="4"/>
        <end position="122"/>
    </location>
</feature>
<reference evidence="2" key="1">
    <citation type="journal article" date="2015" name="Nature">
        <title>Complex archaea that bridge the gap between prokaryotes and eukaryotes.</title>
        <authorList>
            <person name="Spang A."/>
            <person name="Saw J.H."/>
            <person name="Jorgensen S.L."/>
            <person name="Zaremba-Niedzwiedzka K."/>
            <person name="Martijn J."/>
            <person name="Lind A.E."/>
            <person name="van Eijk R."/>
            <person name="Schleper C."/>
            <person name="Guy L."/>
            <person name="Ettema T.J."/>
        </authorList>
    </citation>
    <scope>NUCLEOTIDE SEQUENCE</scope>
</reference>
<proteinExistence type="predicted"/>
<dbReference type="PANTHER" id="PTHR36173:SF2">
    <property type="entry name" value="RIBONUCLEASE VAPC16"/>
    <property type="match status" value="1"/>
</dbReference>